<evidence type="ECO:0000313" key="2">
    <source>
        <dbReference type="EMBL" id="KAF5800460.1"/>
    </source>
</evidence>
<name>A0A251UF19_HELAN</name>
<dbReference type="InParanoid" id="A0A251UF19"/>
<evidence type="ECO:0000256" key="1">
    <source>
        <dbReference type="SAM" id="SignalP"/>
    </source>
</evidence>
<gene>
    <name evidence="3" type="ORF">HannXRQ_Chr07g0206661</name>
    <name evidence="2" type="ORF">HanXRQr2_Chr07g0316231</name>
</gene>
<organism evidence="3 4">
    <name type="scientific">Helianthus annuus</name>
    <name type="common">Common sunflower</name>
    <dbReference type="NCBI Taxonomy" id="4232"/>
    <lineage>
        <taxon>Eukaryota</taxon>
        <taxon>Viridiplantae</taxon>
        <taxon>Streptophyta</taxon>
        <taxon>Embryophyta</taxon>
        <taxon>Tracheophyta</taxon>
        <taxon>Spermatophyta</taxon>
        <taxon>Magnoliopsida</taxon>
        <taxon>eudicotyledons</taxon>
        <taxon>Gunneridae</taxon>
        <taxon>Pentapetalae</taxon>
        <taxon>asterids</taxon>
        <taxon>campanulids</taxon>
        <taxon>Asterales</taxon>
        <taxon>Asteraceae</taxon>
        <taxon>Asteroideae</taxon>
        <taxon>Heliantheae alliance</taxon>
        <taxon>Heliantheae</taxon>
        <taxon>Helianthus</taxon>
    </lineage>
</organism>
<dbReference type="EMBL" id="MNCJ02000322">
    <property type="protein sequence ID" value="KAF5800460.1"/>
    <property type="molecule type" value="Genomic_DNA"/>
</dbReference>
<evidence type="ECO:0000313" key="4">
    <source>
        <dbReference type="Proteomes" id="UP000215914"/>
    </source>
</evidence>
<reference evidence="2" key="3">
    <citation type="submission" date="2020-06" db="EMBL/GenBank/DDBJ databases">
        <title>Helianthus annuus Genome sequencing and assembly Release 2.</title>
        <authorList>
            <person name="Gouzy J."/>
            <person name="Langlade N."/>
            <person name="Munos S."/>
        </authorList>
    </citation>
    <scope>NUCLEOTIDE SEQUENCE</scope>
    <source>
        <tissue evidence="2">Leaves</tissue>
    </source>
</reference>
<proteinExistence type="predicted"/>
<reference evidence="3" key="2">
    <citation type="submission" date="2017-02" db="EMBL/GenBank/DDBJ databases">
        <title>Sunflower complete genome.</title>
        <authorList>
            <person name="Langlade N."/>
            <person name="Munos S."/>
        </authorList>
    </citation>
    <scope>NUCLEOTIDE SEQUENCE [LARGE SCALE GENOMIC DNA]</scope>
    <source>
        <tissue evidence="3">Leaves</tissue>
    </source>
</reference>
<dbReference type="Gramene" id="mRNA:HanXRQr2_Chr07g0316231">
    <property type="protein sequence ID" value="mRNA:HanXRQr2_Chr07g0316231"/>
    <property type="gene ID" value="HanXRQr2_Chr07g0316231"/>
</dbReference>
<accession>A0A251UF19</accession>
<dbReference type="EMBL" id="CM007896">
    <property type="protein sequence ID" value="OTG21669.1"/>
    <property type="molecule type" value="Genomic_DNA"/>
</dbReference>
<sequence length="144" mass="15973">MISTTPIVTVVVFLIQTEVGFLDSITSETLKDPSRYLNHLPISASSPKSRIDPSSSLLESSRIHAIQNLSLATLDLGLHSKYVRIALEGQPTIVVDDLFVMDHFILNAQTRRLSLLCGFSMPQPRCASNRLLNHECRFNCHLAG</sequence>
<keyword evidence="1" id="KW-0732">Signal</keyword>
<keyword evidence="4" id="KW-1185">Reference proteome</keyword>
<dbReference type="AlphaFoldDB" id="A0A251UF19"/>
<feature type="signal peptide" evidence="1">
    <location>
        <begin position="1"/>
        <end position="22"/>
    </location>
</feature>
<feature type="chain" id="PRO_5012784085" evidence="1">
    <location>
        <begin position="23"/>
        <end position="144"/>
    </location>
</feature>
<protein>
    <submittedName>
        <fullName evidence="3">Uncharacterized protein</fullName>
    </submittedName>
</protein>
<dbReference type="Proteomes" id="UP000215914">
    <property type="component" value="Chromosome 7"/>
</dbReference>
<reference evidence="2 4" key="1">
    <citation type="journal article" date="2017" name="Nature">
        <title>The sunflower genome provides insights into oil metabolism, flowering and Asterid evolution.</title>
        <authorList>
            <person name="Badouin H."/>
            <person name="Gouzy J."/>
            <person name="Grassa C.J."/>
            <person name="Murat F."/>
            <person name="Staton S.E."/>
            <person name="Cottret L."/>
            <person name="Lelandais-Briere C."/>
            <person name="Owens G.L."/>
            <person name="Carrere S."/>
            <person name="Mayjonade B."/>
            <person name="Legrand L."/>
            <person name="Gill N."/>
            <person name="Kane N.C."/>
            <person name="Bowers J.E."/>
            <person name="Hubner S."/>
            <person name="Bellec A."/>
            <person name="Berard A."/>
            <person name="Berges H."/>
            <person name="Blanchet N."/>
            <person name="Boniface M.C."/>
            <person name="Brunel D."/>
            <person name="Catrice O."/>
            <person name="Chaidir N."/>
            <person name="Claudel C."/>
            <person name="Donnadieu C."/>
            <person name="Faraut T."/>
            <person name="Fievet G."/>
            <person name="Helmstetter N."/>
            <person name="King M."/>
            <person name="Knapp S.J."/>
            <person name="Lai Z."/>
            <person name="Le Paslier M.C."/>
            <person name="Lippi Y."/>
            <person name="Lorenzon L."/>
            <person name="Mandel J.R."/>
            <person name="Marage G."/>
            <person name="Marchand G."/>
            <person name="Marquand E."/>
            <person name="Bret-Mestries E."/>
            <person name="Morien E."/>
            <person name="Nambeesan S."/>
            <person name="Nguyen T."/>
            <person name="Pegot-Espagnet P."/>
            <person name="Pouilly N."/>
            <person name="Raftis F."/>
            <person name="Sallet E."/>
            <person name="Schiex T."/>
            <person name="Thomas J."/>
            <person name="Vandecasteele C."/>
            <person name="Vares D."/>
            <person name="Vear F."/>
            <person name="Vautrin S."/>
            <person name="Crespi M."/>
            <person name="Mangin B."/>
            <person name="Burke J.M."/>
            <person name="Salse J."/>
            <person name="Munos S."/>
            <person name="Vincourt P."/>
            <person name="Rieseberg L.H."/>
            <person name="Langlade N.B."/>
        </authorList>
    </citation>
    <scope>NUCLEOTIDE SEQUENCE [LARGE SCALE GENOMIC DNA]</scope>
    <source>
        <strain evidence="4">cv. SF193</strain>
        <tissue evidence="2">Leaves</tissue>
    </source>
</reference>
<evidence type="ECO:0000313" key="3">
    <source>
        <dbReference type="EMBL" id="OTG21669.1"/>
    </source>
</evidence>